<proteinExistence type="predicted"/>
<reference evidence="1" key="1">
    <citation type="submission" date="2019-04" db="EMBL/GenBank/DDBJ databases">
        <title>Microbes associate with the intestines of laboratory mice.</title>
        <authorList>
            <person name="Navarre W."/>
            <person name="Wong E."/>
            <person name="Huang K.C."/>
            <person name="Tropini C."/>
            <person name="Ng K."/>
            <person name="Yu B."/>
        </authorList>
    </citation>
    <scope>NUCLEOTIDE SEQUENCE</scope>
    <source>
        <strain evidence="1">NM86_A22</strain>
    </source>
</reference>
<organism evidence="1 2">
    <name type="scientific">Muribaculum caecicola</name>
    <dbReference type="NCBI Taxonomy" id="3038144"/>
    <lineage>
        <taxon>Bacteria</taxon>
        <taxon>Pseudomonadati</taxon>
        <taxon>Bacteroidota</taxon>
        <taxon>Bacteroidia</taxon>
        <taxon>Bacteroidales</taxon>
        <taxon>Muribaculaceae</taxon>
        <taxon>Muribaculum</taxon>
    </lineage>
</organism>
<name>A0AC61S799_9BACT</name>
<gene>
    <name evidence="1" type="primary">glpB</name>
    <name evidence="1" type="ORF">E5990_03755</name>
</gene>
<accession>A0AC61S799</accession>
<comment type="caution">
    <text evidence="1">The sequence shown here is derived from an EMBL/GenBank/DDBJ whole genome shotgun (WGS) entry which is preliminary data.</text>
</comment>
<dbReference type="EMBL" id="SSTG01000027">
    <property type="protein sequence ID" value="THG54205.1"/>
    <property type="molecule type" value="Genomic_DNA"/>
</dbReference>
<keyword evidence="1" id="KW-0560">Oxidoreductase</keyword>
<dbReference type="Proteomes" id="UP000305401">
    <property type="component" value="Unassembled WGS sequence"/>
</dbReference>
<evidence type="ECO:0000313" key="1">
    <source>
        <dbReference type="EMBL" id="THG54205.1"/>
    </source>
</evidence>
<sequence length="423" mass="45070">MKYDTIIIGGSEAAFASGLILADAGQKVAVISHGQTFLHCSAASLGLLGYDKDGNPVHNPVEAMAALPDSHPYSKIGVGRVCELAQDVKDLFVRSGIPMHGSYERNHYRMSPIGVFKPAWLSMDTSPVAASPDDVKTWGKVLILGIEGFLDFFAKFIASGLGAIGVNTEIRNISLPELSALRSGSTEKMRATNIARVIVSEKNIEDVALRINIAVESSHADTVVMPAVFGLSDPLFGVRLQSKLKCRLMFVPTMPVSVPGLCAKGRFESRFRQIGGTLFYGDTVSGGEFVDGSLKSVRTLNMAETALYADNFILATGNFINHGLVASPSGVSEPLFGLDIMPFAESGFTGSDFFSRQPYMKCGVATDSDFRVALNGNMINNFYAAGSILGGCDTLKEESGAGVEYISAIAVAKKILEKKGGLK</sequence>
<keyword evidence="2" id="KW-1185">Reference proteome</keyword>
<protein>
    <submittedName>
        <fullName evidence="1">Anaerobic glycerol-3-phosphate dehydrogenase subunit B</fullName>
        <ecNumber evidence="1">1.1.5.3</ecNumber>
    </submittedName>
</protein>
<evidence type="ECO:0000313" key="2">
    <source>
        <dbReference type="Proteomes" id="UP000305401"/>
    </source>
</evidence>
<dbReference type="EC" id="1.1.5.3" evidence="1"/>